<proteinExistence type="inferred from homology"/>
<dbReference type="AlphaFoldDB" id="A0AAE3N4S1"/>
<dbReference type="InterPro" id="IPR006674">
    <property type="entry name" value="HD_domain"/>
</dbReference>
<dbReference type="HAMAP" id="MF_01212">
    <property type="entry name" value="dGTPase_type2"/>
    <property type="match status" value="1"/>
</dbReference>
<dbReference type="PANTHER" id="PTHR11373">
    <property type="entry name" value="DEOXYNUCLEOSIDE TRIPHOSPHATE TRIPHOSPHOHYDROLASE"/>
    <property type="match status" value="1"/>
</dbReference>
<evidence type="ECO:0000313" key="6">
    <source>
        <dbReference type="Proteomes" id="UP001212602"/>
    </source>
</evidence>
<dbReference type="Pfam" id="PF01966">
    <property type="entry name" value="HD"/>
    <property type="match status" value="1"/>
</dbReference>
<dbReference type="InterPro" id="IPR006261">
    <property type="entry name" value="dGTPase"/>
</dbReference>
<feature type="region of interest" description="Disordered" evidence="3">
    <location>
        <begin position="1"/>
        <end position="29"/>
    </location>
</feature>
<sequence length="376" mass="42395">MSRAPYASDPAVSRGRRHPEAAAPTRDAFQRDRDRIVHSTAFRRLVYKTQVFLNHEGDLFRTRLTHSLEVAQLARSIARPLGLNEDLVEAIALAHDLGHTPFGHAGQDALNDCMKDHGGFEHNLQSLRVVDALERRYPAFDGLNLSFETREGILKHCSRANAQKLESQEPGGVGRRFLERTQASLEAQLTNLADEIAYNAHDIDDGVRSGLLRLEALSEVPLFEDFRQQTLAEHPQLDTRRLLYETIRRMLSAQVYDVIDTTRAALQAHGIADAQGVRLAPPLVGFSEGMREKSSVLKRFLFAQLYRHPQVMQTTGRAQEAVRDLFAAYAARELALPAHYEACEDRHRAVADYIAGMTDRFAMREHERLTGGRWLA</sequence>
<evidence type="ECO:0000313" key="5">
    <source>
        <dbReference type="EMBL" id="MDA7415525.1"/>
    </source>
</evidence>
<protein>
    <recommendedName>
        <fullName evidence="2">Deoxyguanosinetriphosphate triphosphohydrolase-like protein</fullName>
    </recommendedName>
</protein>
<name>A0AAE3N4S1_9BURK</name>
<organism evidence="5 6">
    <name type="scientific">Xenophilus arseniciresistens</name>
    <dbReference type="NCBI Taxonomy" id="1283306"/>
    <lineage>
        <taxon>Bacteria</taxon>
        <taxon>Pseudomonadati</taxon>
        <taxon>Pseudomonadota</taxon>
        <taxon>Betaproteobacteria</taxon>
        <taxon>Burkholderiales</taxon>
        <taxon>Comamonadaceae</taxon>
        <taxon>Xenophilus</taxon>
    </lineage>
</organism>
<dbReference type="Pfam" id="PF13286">
    <property type="entry name" value="HD_assoc"/>
    <property type="match status" value="1"/>
</dbReference>
<dbReference type="InterPro" id="IPR026875">
    <property type="entry name" value="PHydrolase_assoc_dom"/>
</dbReference>
<dbReference type="InterPro" id="IPR003607">
    <property type="entry name" value="HD/PDEase_dom"/>
</dbReference>
<dbReference type="NCBIfam" id="TIGR01353">
    <property type="entry name" value="dGTP_triPase"/>
    <property type="match status" value="1"/>
</dbReference>
<comment type="similarity">
    <text evidence="2">Belongs to the dGTPase family. Type 2 subfamily.</text>
</comment>
<dbReference type="PANTHER" id="PTHR11373:SF43">
    <property type="entry name" value="DEOXYGUANOSINETRIPHOSPHATE TRIPHOSPHOHYDROLASE-LIKE PROTEIN"/>
    <property type="match status" value="1"/>
</dbReference>
<dbReference type="InterPro" id="IPR050135">
    <property type="entry name" value="dGTPase-like"/>
</dbReference>
<evidence type="ECO:0000256" key="2">
    <source>
        <dbReference type="HAMAP-Rule" id="MF_01212"/>
    </source>
</evidence>
<keyword evidence="1 2" id="KW-0378">Hydrolase</keyword>
<evidence type="ECO:0000256" key="1">
    <source>
        <dbReference type="ARBA" id="ARBA00022801"/>
    </source>
</evidence>
<reference evidence="5" key="1">
    <citation type="submission" date="2023-01" db="EMBL/GenBank/DDBJ databases">
        <title>Xenophilus mangrovi sp. nov., isolated from soil of Mangrove nature reserve.</title>
        <authorList>
            <person name="Xu S."/>
            <person name="Liu Z."/>
            <person name="Xu Y."/>
        </authorList>
    </citation>
    <scope>NUCLEOTIDE SEQUENCE</scope>
    <source>
        <strain evidence="5">YW8</strain>
    </source>
</reference>
<dbReference type="Proteomes" id="UP001212602">
    <property type="component" value="Unassembled WGS sequence"/>
</dbReference>
<accession>A0AAE3N4S1</accession>
<dbReference type="EMBL" id="JAQIPB010000001">
    <property type="protein sequence ID" value="MDA7415525.1"/>
    <property type="molecule type" value="Genomic_DNA"/>
</dbReference>
<dbReference type="PROSITE" id="PS51831">
    <property type="entry name" value="HD"/>
    <property type="match status" value="1"/>
</dbReference>
<dbReference type="NCBIfam" id="NF002326">
    <property type="entry name" value="PRK01286.1-1"/>
    <property type="match status" value="1"/>
</dbReference>
<dbReference type="GO" id="GO:0008832">
    <property type="term" value="F:dGTPase activity"/>
    <property type="evidence" value="ECO:0007669"/>
    <property type="project" value="TreeGrafter"/>
</dbReference>
<dbReference type="RefSeq" id="WP_271426774.1">
    <property type="nucleotide sequence ID" value="NZ_JAQIPB010000001.1"/>
</dbReference>
<gene>
    <name evidence="5" type="ORF">PGB34_04035</name>
</gene>
<dbReference type="InterPro" id="IPR023023">
    <property type="entry name" value="dNTPase_2"/>
</dbReference>
<dbReference type="Gene3D" id="1.10.3210.10">
    <property type="entry name" value="Hypothetical protein af1432"/>
    <property type="match status" value="1"/>
</dbReference>
<keyword evidence="6" id="KW-1185">Reference proteome</keyword>
<dbReference type="SMART" id="SM00471">
    <property type="entry name" value="HDc"/>
    <property type="match status" value="1"/>
</dbReference>
<dbReference type="GO" id="GO:0006203">
    <property type="term" value="P:dGTP catabolic process"/>
    <property type="evidence" value="ECO:0007669"/>
    <property type="project" value="TreeGrafter"/>
</dbReference>
<evidence type="ECO:0000256" key="3">
    <source>
        <dbReference type="SAM" id="MobiDB-lite"/>
    </source>
</evidence>
<comment type="caution">
    <text evidence="5">The sequence shown here is derived from an EMBL/GenBank/DDBJ whole genome shotgun (WGS) entry which is preliminary data.</text>
</comment>
<dbReference type="SUPFAM" id="SSF109604">
    <property type="entry name" value="HD-domain/PDEase-like"/>
    <property type="match status" value="1"/>
</dbReference>
<feature type="domain" description="HD" evidence="4">
    <location>
        <begin position="63"/>
        <end position="199"/>
    </location>
</feature>
<dbReference type="CDD" id="cd00077">
    <property type="entry name" value="HDc"/>
    <property type="match status" value="1"/>
</dbReference>
<evidence type="ECO:0000259" key="4">
    <source>
        <dbReference type="PROSITE" id="PS51831"/>
    </source>
</evidence>